<evidence type="ECO:0000259" key="10">
    <source>
        <dbReference type="PROSITE" id="PS50157"/>
    </source>
</evidence>
<dbReference type="FunFam" id="3.30.160.60:FF:000145">
    <property type="entry name" value="Zinc finger protein 574"/>
    <property type="match status" value="1"/>
</dbReference>
<comment type="subcellular location">
    <subcellularLocation>
        <location evidence="1">Nucleus</location>
    </subcellularLocation>
</comment>
<protein>
    <submittedName>
        <fullName evidence="12">Zinc finger and BTB domain-containing protein 9</fullName>
    </submittedName>
</protein>
<evidence type="ECO:0000256" key="5">
    <source>
        <dbReference type="ARBA" id="ARBA00022833"/>
    </source>
</evidence>
<dbReference type="PANTHER" id="PTHR46105">
    <property type="entry name" value="AGAP004733-PA"/>
    <property type="match status" value="1"/>
</dbReference>
<evidence type="ECO:0000256" key="4">
    <source>
        <dbReference type="ARBA" id="ARBA00022771"/>
    </source>
</evidence>
<dbReference type="KEGG" id="emc:129326902"/>
<feature type="region of interest" description="Disordered" evidence="8">
    <location>
        <begin position="133"/>
        <end position="242"/>
    </location>
</feature>
<dbReference type="Pfam" id="PF00096">
    <property type="entry name" value="zf-C2H2"/>
    <property type="match status" value="1"/>
</dbReference>
<dbReference type="GO" id="GO:0000978">
    <property type="term" value="F:RNA polymerase II cis-regulatory region sequence-specific DNA binding"/>
    <property type="evidence" value="ECO:0007669"/>
    <property type="project" value="TreeGrafter"/>
</dbReference>
<dbReference type="CDD" id="cd18200">
    <property type="entry name" value="BTB_POZ_ZBTB9"/>
    <property type="match status" value="1"/>
</dbReference>
<dbReference type="InterPro" id="IPR011333">
    <property type="entry name" value="SKP1/BTB/POZ_sf"/>
</dbReference>
<proteinExistence type="predicted"/>
<name>A0AA97J586_EUBMA</name>
<keyword evidence="2" id="KW-0479">Metal-binding</keyword>
<dbReference type="SMART" id="SM00225">
    <property type="entry name" value="BTB"/>
    <property type="match status" value="1"/>
</dbReference>
<feature type="compositionally biased region" description="Basic and acidic residues" evidence="8">
    <location>
        <begin position="173"/>
        <end position="185"/>
    </location>
</feature>
<gene>
    <name evidence="12" type="primary">ZBTB9</name>
</gene>
<feature type="domain" description="C2H2-type" evidence="10">
    <location>
        <begin position="402"/>
        <end position="429"/>
    </location>
</feature>
<dbReference type="Proteomes" id="UP001190640">
    <property type="component" value="Chromosome 4"/>
</dbReference>
<evidence type="ECO:0000256" key="6">
    <source>
        <dbReference type="ARBA" id="ARBA00023242"/>
    </source>
</evidence>
<keyword evidence="4 7" id="KW-0863">Zinc-finger</keyword>
<evidence type="ECO:0000256" key="3">
    <source>
        <dbReference type="ARBA" id="ARBA00022737"/>
    </source>
</evidence>
<feature type="domain" description="BTB" evidence="9">
    <location>
        <begin position="33"/>
        <end position="97"/>
    </location>
</feature>
<dbReference type="PANTHER" id="PTHR46105:SF13">
    <property type="entry name" value="ZINC FINGER AND BTB DOMAIN-CONTAINING PROTEIN 9"/>
    <property type="match status" value="1"/>
</dbReference>
<dbReference type="InterPro" id="IPR000210">
    <property type="entry name" value="BTB/POZ_dom"/>
</dbReference>
<accession>A0AA97J586</accession>
<keyword evidence="3" id="KW-0677">Repeat</keyword>
<feature type="domain" description="C2H2-type" evidence="10">
    <location>
        <begin position="429"/>
        <end position="456"/>
    </location>
</feature>
<keyword evidence="6" id="KW-0539">Nucleus</keyword>
<dbReference type="PROSITE" id="PS00028">
    <property type="entry name" value="ZINC_FINGER_C2H2_1"/>
    <property type="match status" value="1"/>
</dbReference>
<evidence type="ECO:0000313" key="11">
    <source>
        <dbReference type="Proteomes" id="UP001190640"/>
    </source>
</evidence>
<dbReference type="CTD" id="221504"/>
<feature type="compositionally biased region" description="Polar residues" evidence="8">
    <location>
        <begin position="138"/>
        <end position="150"/>
    </location>
</feature>
<dbReference type="SUPFAM" id="SSF54695">
    <property type="entry name" value="POZ domain"/>
    <property type="match status" value="1"/>
</dbReference>
<dbReference type="AlphaFoldDB" id="A0AA97J586"/>
<dbReference type="InterPro" id="IPR036236">
    <property type="entry name" value="Znf_C2H2_sf"/>
</dbReference>
<dbReference type="RefSeq" id="XP_054831201.1">
    <property type="nucleotide sequence ID" value="XM_054975226.1"/>
</dbReference>
<dbReference type="GO" id="GO:0000981">
    <property type="term" value="F:DNA-binding transcription factor activity, RNA polymerase II-specific"/>
    <property type="evidence" value="ECO:0007669"/>
    <property type="project" value="TreeGrafter"/>
</dbReference>
<evidence type="ECO:0000256" key="2">
    <source>
        <dbReference type="ARBA" id="ARBA00022723"/>
    </source>
</evidence>
<evidence type="ECO:0000256" key="7">
    <source>
        <dbReference type="PROSITE-ProRule" id="PRU00042"/>
    </source>
</evidence>
<evidence type="ECO:0000256" key="8">
    <source>
        <dbReference type="SAM" id="MobiDB-lite"/>
    </source>
</evidence>
<evidence type="ECO:0000259" key="9">
    <source>
        <dbReference type="PROSITE" id="PS50097"/>
    </source>
</evidence>
<dbReference type="InterPro" id="IPR050457">
    <property type="entry name" value="ZnFinger_BTB_dom_contain"/>
</dbReference>
<dbReference type="GO" id="GO:0008270">
    <property type="term" value="F:zinc ion binding"/>
    <property type="evidence" value="ECO:0007669"/>
    <property type="project" value="UniProtKB-KW"/>
</dbReference>
<sequence length="464" mass="50798">MEPEMRSVQIQFPHYAAVLLESLNKHRLEGKFCDISIHVQGRVFQAHKSVLAASSPYFHDKLLLNDTNCIVLPSVIEPDAFENLLQLIYSGRLRLLLEALPSHLLVASGLQMWQVVDQCSGILKELEGGPCRPWSGRASESQSPSSSNYFGSREEGEPTSGAEGSGRGTQRGCPDDEVVKIQVPHDDDDDEEEEEEEDERQAPICSGSTDGPVKVLLDEAEEEGGHDGCSKGRGESSSAPHEAPKIFYIKQERFDAEEAATSVLAGGPGSSLSESTFLKSLGRPLSMADVPGFCQGEIQETGEVSYILPSGAFSSAAAPSFSVKAQPLSSDSVPFPESSWKPVDLHGNEIIAHAVHGQVVHAPVKLMSAPDGKKFGCLCGKRFAVKPKRDRHIMLTFSLRPFGCSVCNKKFKLKHHLTEHMKTHDGNLYACEDCGRKFRVQSCFLKHKELCKGQGWATACWTYK</sequence>
<dbReference type="PROSITE" id="PS50157">
    <property type="entry name" value="ZINC_FINGER_C2H2_2"/>
    <property type="match status" value="2"/>
</dbReference>
<dbReference type="SUPFAM" id="SSF57667">
    <property type="entry name" value="beta-beta-alpha zinc fingers"/>
    <property type="match status" value="1"/>
</dbReference>
<keyword evidence="11" id="KW-1185">Reference proteome</keyword>
<dbReference type="PROSITE" id="PS50097">
    <property type="entry name" value="BTB"/>
    <property type="match status" value="1"/>
</dbReference>
<dbReference type="InterPro" id="IPR013087">
    <property type="entry name" value="Znf_C2H2_type"/>
</dbReference>
<dbReference type="Gene3D" id="3.30.710.10">
    <property type="entry name" value="Potassium Channel Kv1.1, Chain A"/>
    <property type="match status" value="1"/>
</dbReference>
<dbReference type="SMART" id="SM00355">
    <property type="entry name" value="ZnF_C2H2"/>
    <property type="match status" value="2"/>
</dbReference>
<dbReference type="Pfam" id="PF00651">
    <property type="entry name" value="BTB"/>
    <property type="match status" value="1"/>
</dbReference>
<dbReference type="GO" id="GO:0005634">
    <property type="term" value="C:nucleus"/>
    <property type="evidence" value="ECO:0007669"/>
    <property type="project" value="UniProtKB-SubCell"/>
</dbReference>
<feature type="compositionally biased region" description="Acidic residues" evidence="8">
    <location>
        <begin position="186"/>
        <end position="199"/>
    </location>
</feature>
<dbReference type="Gene3D" id="3.30.160.60">
    <property type="entry name" value="Classic Zinc Finger"/>
    <property type="match status" value="1"/>
</dbReference>
<keyword evidence="5" id="KW-0862">Zinc</keyword>
<dbReference type="GeneID" id="129326902"/>
<organism evidence="11 12">
    <name type="scientific">Eublepharis macularius</name>
    <name type="common">Leopard gecko</name>
    <name type="synonym">Cyrtodactylus macularius</name>
    <dbReference type="NCBI Taxonomy" id="481883"/>
    <lineage>
        <taxon>Eukaryota</taxon>
        <taxon>Metazoa</taxon>
        <taxon>Chordata</taxon>
        <taxon>Craniata</taxon>
        <taxon>Vertebrata</taxon>
        <taxon>Euteleostomi</taxon>
        <taxon>Lepidosauria</taxon>
        <taxon>Squamata</taxon>
        <taxon>Bifurcata</taxon>
        <taxon>Gekkota</taxon>
        <taxon>Eublepharidae</taxon>
        <taxon>Eublepharinae</taxon>
        <taxon>Eublepharis</taxon>
    </lineage>
</organism>
<evidence type="ECO:0000313" key="12">
    <source>
        <dbReference type="RefSeq" id="XP_054831201.1"/>
    </source>
</evidence>
<feature type="compositionally biased region" description="Basic and acidic residues" evidence="8">
    <location>
        <begin position="223"/>
        <end position="234"/>
    </location>
</feature>
<reference evidence="12" key="1">
    <citation type="submission" date="2025-08" db="UniProtKB">
        <authorList>
            <consortium name="RefSeq"/>
        </authorList>
    </citation>
    <scope>IDENTIFICATION</scope>
    <source>
        <tissue evidence="12">Blood</tissue>
    </source>
</reference>
<evidence type="ECO:0000256" key="1">
    <source>
        <dbReference type="ARBA" id="ARBA00004123"/>
    </source>
</evidence>